<organism evidence="1 2">
    <name type="scientific">Mycetohabitans rhizoxinica</name>
    <dbReference type="NCBI Taxonomy" id="412963"/>
    <lineage>
        <taxon>Bacteria</taxon>
        <taxon>Pseudomonadati</taxon>
        <taxon>Pseudomonadota</taxon>
        <taxon>Betaproteobacteria</taxon>
        <taxon>Burkholderiales</taxon>
        <taxon>Burkholderiaceae</taxon>
        <taxon>Mycetohabitans</taxon>
    </lineage>
</organism>
<keyword evidence="2" id="KW-1185">Reference proteome</keyword>
<name>A0ABZ2Q7M6_9BURK</name>
<evidence type="ECO:0000313" key="2">
    <source>
        <dbReference type="Proteomes" id="UP001493153"/>
    </source>
</evidence>
<sequence>MKRGSRPAWRASVCADFEAELVKFDDEDDHAHLQVGYLPEVAVSAWAKQQSCHYSNLRGSLSVVFGSHVHA</sequence>
<reference evidence="1 2" key="1">
    <citation type="submission" date="2020-09" db="EMBL/GenBank/DDBJ databases">
        <title>Genome sequences of Mycetohabitans spp.</title>
        <authorList>
            <person name="Carter M.E."/>
            <person name="Carpenter S.C.D."/>
            <person name="Bogdanove A.J."/>
        </authorList>
    </citation>
    <scope>NUCLEOTIDE SEQUENCE [LARGE SCALE GENOMIC DNA]</scope>
    <source>
        <strain evidence="1 2">B12</strain>
        <plasmid evidence="1 2">unnamed</plasmid>
    </source>
</reference>
<dbReference type="EMBL" id="CP062177">
    <property type="protein sequence ID" value="WXK40634.1"/>
    <property type="molecule type" value="Genomic_DNA"/>
</dbReference>
<gene>
    <name evidence="1" type="ORF">IHE29_15775</name>
</gene>
<protein>
    <submittedName>
        <fullName evidence="1">Transposase</fullName>
    </submittedName>
</protein>
<dbReference type="InterPro" id="IPR036515">
    <property type="entry name" value="Transposase_17_sf"/>
</dbReference>
<proteinExistence type="predicted"/>
<dbReference type="Proteomes" id="UP001493153">
    <property type="component" value="Plasmid unnamed"/>
</dbReference>
<geneLocation type="plasmid" evidence="1 2">
    <name>unnamed</name>
</geneLocation>
<keyword evidence="1" id="KW-0614">Plasmid</keyword>
<dbReference type="SUPFAM" id="SSF143422">
    <property type="entry name" value="Transposase IS200-like"/>
    <property type="match status" value="1"/>
</dbReference>
<evidence type="ECO:0000313" key="1">
    <source>
        <dbReference type="EMBL" id="WXK40634.1"/>
    </source>
</evidence>
<accession>A0ABZ2Q7M6</accession>